<evidence type="ECO:0000259" key="2">
    <source>
        <dbReference type="Pfam" id="PF10214"/>
    </source>
</evidence>
<dbReference type="Proteomes" id="UP001358614">
    <property type="component" value="Chromosome 1"/>
</dbReference>
<feature type="region of interest" description="Disordered" evidence="1">
    <location>
        <begin position="877"/>
        <end position="1014"/>
    </location>
</feature>
<evidence type="ECO:0008006" key="6">
    <source>
        <dbReference type="Google" id="ProtNLM"/>
    </source>
</evidence>
<feature type="compositionally biased region" description="Polar residues" evidence="1">
    <location>
        <begin position="891"/>
        <end position="948"/>
    </location>
</feature>
<feature type="domain" description="RRN6 K-rich C-terminal" evidence="3">
    <location>
        <begin position="967"/>
        <end position="1014"/>
    </location>
</feature>
<dbReference type="RefSeq" id="XP_066084039.1">
    <property type="nucleotide sequence ID" value="XM_066227942.1"/>
</dbReference>
<dbReference type="InterPro" id="IPR019350">
    <property type="entry name" value="RNA_pol_I-sp_TIF_RRN6-like"/>
</dbReference>
<dbReference type="Pfam" id="PF10214">
    <property type="entry name" value="Rrn6_beta-prop"/>
    <property type="match status" value="1"/>
</dbReference>
<dbReference type="GeneID" id="91102959"/>
<dbReference type="KEGG" id="ker:91102959"/>
<dbReference type="Pfam" id="PF20639">
    <property type="entry name" value="Rrn6_K-rich"/>
    <property type="match status" value="1"/>
</dbReference>
<keyword evidence="5" id="KW-1185">Reference proteome</keyword>
<sequence length="1014" mass="114520">MTFPSSVEHLPLPRSKQRSRLSRRNDDYEEDDEYRSTPREAELRTEVGVGGTLLDFGRHGGVGLERSKKGWEWIWASEERKDLRYVNGEKAICLFPATRSVEREVNMSGKDMIDSSTKYIESLCSPYERYGLREALTSILDEDTTHQAGPSNTSKQRGLGIPERDVYEGIKLALIDNPRARIAKTLLAFPVGEVGHCLNISPFLPANSTKVDQRSRLHFLPTHKTVERFPTPILQIVSSPVVSSSRIDREATALLIRLQSTTHLLNLIPDHTYVPPSSEAPVICQRTASLSYEDTEGRRHVDVALDPKIWSRVLVVDDSGGVWLWWEEKDNKKGRIEKAWNLRKIRDKVTDEKNQFFRIAFGTKSDTALVISARDCVVIDLNDPDHPSTTLLTLHGKDRQFTSLDKTALELGSQQTVIATNHEIMWVDESKPGTPIISWKHDFGHSTDLEVGVIPGLSKRDLCTILYSTAQRFLLAFPIAKSTHPRSLSHPYPFHIPTDGLGSIQPFTPASFRHPRCLIGITPDGAIYSVPLLSANGRSRPARSDLKKPITEIKSIWDEHVHSLKDKVDGDQKREDAERIKSGKELDLRWAWLEINQSSGMVDQKIYFHPVEFEQYLRELDAPSEHFMTAGDLARDSIYPEPTELQSHLLNPLPIHPQGSKVTIDSLTQMNLSKNLPVISRFGNDLPILDNCRPQFRTIANKDISASADSDISPSSTYEILRESFPMSKKNDIAQLAMDLSLSTTILSFEPIVMPSDNAHHNTQTTEPDDLFTRAAGLSLSEKEPPKITYHHLIPRLNYIDDDEVGMVMGKGKENEDELQDLTARGLLNDWKLSSNPLDYTWKSWRRDDEIDDHTISHRDPIRSQTQAQTQTQVKMSLSQTQNERMIKPLPSQSQSQFRYSQPTLSTFARPQQQSQFSYRTPPSLSTIETQSLSQPNRSRGLTPTFSLPNLRHYPPDLGLSRSSPPPQPHGPGSSQPPTEEVQWAATQVERGPFGGRGDKEKKKKKEKKRIGGF</sequence>
<evidence type="ECO:0000259" key="3">
    <source>
        <dbReference type="Pfam" id="PF20639"/>
    </source>
</evidence>
<accession>A0AAX4KI75</accession>
<evidence type="ECO:0000256" key="1">
    <source>
        <dbReference type="SAM" id="MobiDB-lite"/>
    </source>
</evidence>
<dbReference type="PANTHER" id="PTHR28221:SF2">
    <property type="entry name" value="RNA POLYMERASE I-SPECIFIC TRANSCRIPTION INITIATION FACTOR RRN6"/>
    <property type="match status" value="1"/>
</dbReference>
<dbReference type="InterPro" id="IPR048536">
    <property type="entry name" value="Rrn6_K-rich"/>
</dbReference>
<evidence type="ECO:0000313" key="5">
    <source>
        <dbReference type="Proteomes" id="UP001358614"/>
    </source>
</evidence>
<reference evidence="4 5" key="1">
    <citation type="submission" date="2024-01" db="EMBL/GenBank/DDBJ databases">
        <title>Comparative genomics of Cryptococcus and Kwoniella reveals pathogenesis evolution and contrasting modes of karyotype evolution via chromosome fusion or intercentromeric recombination.</title>
        <authorList>
            <person name="Coelho M.A."/>
            <person name="David-Palma M."/>
            <person name="Shea T."/>
            <person name="Bowers K."/>
            <person name="McGinley-Smith S."/>
            <person name="Mohammad A.W."/>
            <person name="Gnirke A."/>
            <person name="Yurkov A.M."/>
            <person name="Nowrousian M."/>
            <person name="Sun S."/>
            <person name="Cuomo C.A."/>
            <person name="Heitman J."/>
        </authorList>
    </citation>
    <scope>NUCLEOTIDE SEQUENCE [LARGE SCALE GENOMIC DNA]</scope>
    <source>
        <strain evidence="4 5">PYCC6329</strain>
    </source>
</reference>
<name>A0AAX4KI75_9TREE</name>
<feature type="region of interest" description="Disordered" evidence="1">
    <location>
        <begin position="1"/>
        <end position="41"/>
    </location>
</feature>
<protein>
    <recommendedName>
        <fullName evidence="6">RNA polymerase I-specific transcription initiation factor RRN6-like protein</fullName>
    </recommendedName>
</protein>
<dbReference type="AlphaFoldDB" id="A0AAX4KI75"/>
<gene>
    <name evidence="4" type="ORF">V865_004157</name>
</gene>
<dbReference type="PANTHER" id="PTHR28221">
    <property type="entry name" value="RNA POLYMERASE I-SPECIFIC TRANSCRIPTION INITIATION FACTOR RRN6"/>
    <property type="match status" value="1"/>
</dbReference>
<dbReference type="InterPro" id="IPR048535">
    <property type="entry name" value="RRN6_beta-prop"/>
</dbReference>
<organism evidence="4 5">
    <name type="scientific">Kwoniella europaea PYCC6329</name>
    <dbReference type="NCBI Taxonomy" id="1423913"/>
    <lineage>
        <taxon>Eukaryota</taxon>
        <taxon>Fungi</taxon>
        <taxon>Dikarya</taxon>
        <taxon>Basidiomycota</taxon>
        <taxon>Agaricomycotina</taxon>
        <taxon>Tremellomycetes</taxon>
        <taxon>Tremellales</taxon>
        <taxon>Cryptococcaceae</taxon>
        <taxon>Kwoniella</taxon>
    </lineage>
</organism>
<dbReference type="EMBL" id="CP144089">
    <property type="protein sequence ID" value="WWD06072.1"/>
    <property type="molecule type" value="Genomic_DNA"/>
</dbReference>
<evidence type="ECO:0000313" key="4">
    <source>
        <dbReference type="EMBL" id="WWD06072.1"/>
    </source>
</evidence>
<feature type="domain" description="RRN6 beta-propeller" evidence="2">
    <location>
        <begin position="179"/>
        <end position="497"/>
    </location>
</feature>
<proteinExistence type="predicted"/>
<feature type="compositionally biased region" description="Basic residues" evidence="1">
    <location>
        <begin position="1002"/>
        <end position="1014"/>
    </location>
</feature>